<dbReference type="PANTHER" id="PTHR33103:SF52">
    <property type="entry name" value="OS01G0154100 PROTEIN"/>
    <property type="match status" value="1"/>
</dbReference>
<evidence type="ECO:0008006" key="3">
    <source>
        <dbReference type="Google" id="ProtNLM"/>
    </source>
</evidence>
<organism evidence="1 2">
    <name type="scientific">Paspalum notatum var. saurae</name>
    <dbReference type="NCBI Taxonomy" id="547442"/>
    <lineage>
        <taxon>Eukaryota</taxon>
        <taxon>Viridiplantae</taxon>
        <taxon>Streptophyta</taxon>
        <taxon>Embryophyta</taxon>
        <taxon>Tracheophyta</taxon>
        <taxon>Spermatophyta</taxon>
        <taxon>Magnoliopsida</taxon>
        <taxon>Liliopsida</taxon>
        <taxon>Poales</taxon>
        <taxon>Poaceae</taxon>
        <taxon>PACMAD clade</taxon>
        <taxon>Panicoideae</taxon>
        <taxon>Andropogonodae</taxon>
        <taxon>Paspaleae</taxon>
        <taxon>Paspalinae</taxon>
        <taxon>Paspalum</taxon>
    </lineage>
</organism>
<name>A0AAQ3WT80_PASNO</name>
<evidence type="ECO:0000313" key="2">
    <source>
        <dbReference type="Proteomes" id="UP001341281"/>
    </source>
</evidence>
<protein>
    <recommendedName>
        <fullName evidence="3">DUF674 domain-containing protein</fullName>
    </recommendedName>
</protein>
<evidence type="ECO:0000313" key="1">
    <source>
        <dbReference type="EMBL" id="WVZ72351.1"/>
    </source>
</evidence>
<dbReference type="PANTHER" id="PTHR33103">
    <property type="entry name" value="OS01G0153900 PROTEIN"/>
    <property type="match status" value="1"/>
</dbReference>
<reference evidence="1 2" key="1">
    <citation type="submission" date="2024-02" db="EMBL/GenBank/DDBJ databases">
        <title>High-quality chromosome-scale genome assembly of Pensacola bahiagrass (Paspalum notatum Flugge var. saurae).</title>
        <authorList>
            <person name="Vega J.M."/>
            <person name="Podio M."/>
            <person name="Orjuela J."/>
            <person name="Siena L.A."/>
            <person name="Pessino S.C."/>
            <person name="Combes M.C."/>
            <person name="Mariac C."/>
            <person name="Albertini E."/>
            <person name="Pupilli F."/>
            <person name="Ortiz J.P.A."/>
            <person name="Leblanc O."/>
        </authorList>
    </citation>
    <scope>NUCLEOTIDE SEQUENCE [LARGE SCALE GENOMIC DNA]</scope>
    <source>
        <strain evidence="1">R1</strain>
        <tissue evidence="1">Leaf</tissue>
    </source>
</reference>
<dbReference type="Pfam" id="PF05056">
    <property type="entry name" value="DUF674"/>
    <property type="match status" value="1"/>
</dbReference>
<keyword evidence="2" id="KW-1185">Reference proteome</keyword>
<dbReference type="EMBL" id="CP144748">
    <property type="protein sequence ID" value="WVZ72351.1"/>
    <property type="molecule type" value="Genomic_DNA"/>
</dbReference>
<dbReference type="Proteomes" id="UP001341281">
    <property type="component" value="Chromosome 04"/>
</dbReference>
<gene>
    <name evidence="1" type="ORF">U9M48_020826</name>
</gene>
<proteinExistence type="predicted"/>
<accession>A0AAQ3WT80</accession>
<sequence>MKLLVDTKAHRVLYADASKHVVDFLFSFLTLPVGTVLKMLSKGAMVGCIGNLYGSVEKLDSAYLRSADAKKALLSPAGGRDLRKLLQLPGPGAAVPAAAMKFYLCSNLRYDNCDQYAAAVSGTNCRHCRGKMDDPIEIVGSSLAALDGMGFVKEAVTYTVMYNLKVVATSPVSGIFALKALGVRYQLAAGRDSSCGVQRVLKEATTFVERVKKFPR</sequence>
<dbReference type="InterPro" id="IPR007750">
    <property type="entry name" value="DUF674"/>
</dbReference>
<dbReference type="AlphaFoldDB" id="A0AAQ3WT80"/>